<dbReference type="AlphaFoldDB" id="A0AAD9IV67"/>
<sequence>MAITLGFIAPGDPEDPDPKFRLLEKLHILQPSPR</sequence>
<reference evidence="1" key="1">
    <citation type="journal article" date="2023" name="Mol. Biol. Evol.">
        <title>Third-Generation Sequencing Reveals the Adaptive Role of the Epigenome in Three Deep-Sea Polychaetes.</title>
        <authorList>
            <person name="Perez M."/>
            <person name="Aroh O."/>
            <person name="Sun Y."/>
            <person name="Lan Y."/>
            <person name="Juniper S.K."/>
            <person name="Young C.R."/>
            <person name="Angers B."/>
            <person name="Qian P.Y."/>
        </authorList>
    </citation>
    <scope>NUCLEOTIDE SEQUENCE</scope>
    <source>
        <strain evidence="1">P08H-3</strain>
    </source>
</reference>
<dbReference type="EMBL" id="JAODUP010001148">
    <property type="protein sequence ID" value="KAK2141171.1"/>
    <property type="molecule type" value="Genomic_DNA"/>
</dbReference>
<gene>
    <name evidence="1" type="ORF">LSH36_1148g00011</name>
</gene>
<protein>
    <submittedName>
        <fullName evidence="1">Uncharacterized protein</fullName>
    </submittedName>
</protein>
<evidence type="ECO:0000313" key="2">
    <source>
        <dbReference type="Proteomes" id="UP001208570"/>
    </source>
</evidence>
<accession>A0AAD9IV67</accession>
<proteinExistence type="predicted"/>
<name>A0AAD9IV67_9ANNE</name>
<dbReference type="Proteomes" id="UP001208570">
    <property type="component" value="Unassembled WGS sequence"/>
</dbReference>
<evidence type="ECO:0000313" key="1">
    <source>
        <dbReference type="EMBL" id="KAK2141171.1"/>
    </source>
</evidence>
<comment type="caution">
    <text evidence="1">The sequence shown here is derived from an EMBL/GenBank/DDBJ whole genome shotgun (WGS) entry which is preliminary data.</text>
</comment>
<organism evidence="1 2">
    <name type="scientific">Paralvinella palmiformis</name>
    <dbReference type="NCBI Taxonomy" id="53620"/>
    <lineage>
        <taxon>Eukaryota</taxon>
        <taxon>Metazoa</taxon>
        <taxon>Spiralia</taxon>
        <taxon>Lophotrochozoa</taxon>
        <taxon>Annelida</taxon>
        <taxon>Polychaeta</taxon>
        <taxon>Sedentaria</taxon>
        <taxon>Canalipalpata</taxon>
        <taxon>Terebellida</taxon>
        <taxon>Terebelliformia</taxon>
        <taxon>Alvinellidae</taxon>
        <taxon>Paralvinella</taxon>
    </lineage>
</organism>
<keyword evidence="2" id="KW-1185">Reference proteome</keyword>